<dbReference type="EMBL" id="VSSQ01013267">
    <property type="protein sequence ID" value="MPM51109.1"/>
    <property type="molecule type" value="Genomic_DNA"/>
</dbReference>
<proteinExistence type="predicted"/>
<name>A0A645AD51_9ZZZZ</name>
<organism evidence="1">
    <name type="scientific">bioreactor metagenome</name>
    <dbReference type="NCBI Taxonomy" id="1076179"/>
    <lineage>
        <taxon>unclassified sequences</taxon>
        <taxon>metagenomes</taxon>
        <taxon>ecological metagenomes</taxon>
    </lineage>
</organism>
<dbReference type="AlphaFoldDB" id="A0A645AD51"/>
<gene>
    <name evidence="1" type="ORF">SDC9_97855</name>
</gene>
<accession>A0A645AD51</accession>
<protein>
    <submittedName>
        <fullName evidence="1">Uncharacterized protein</fullName>
    </submittedName>
</protein>
<reference evidence="1" key="1">
    <citation type="submission" date="2019-08" db="EMBL/GenBank/DDBJ databases">
        <authorList>
            <person name="Kucharzyk K."/>
            <person name="Murdoch R.W."/>
            <person name="Higgins S."/>
            <person name="Loffler F."/>
        </authorList>
    </citation>
    <scope>NUCLEOTIDE SEQUENCE</scope>
</reference>
<sequence>MTCIIQSDNAGIGLFYITNGASVAPVPPRITICDLKESYSGYFIEKKHILIGKTTVNLDTMKNHSKFTG</sequence>
<evidence type="ECO:0000313" key="1">
    <source>
        <dbReference type="EMBL" id="MPM51109.1"/>
    </source>
</evidence>
<comment type="caution">
    <text evidence="1">The sequence shown here is derived from an EMBL/GenBank/DDBJ whole genome shotgun (WGS) entry which is preliminary data.</text>
</comment>